<dbReference type="RefSeq" id="WP_109099371.1">
    <property type="nucleotide sequence ID" value="NZ_QDKQ01000014.1"/>
</dbReference>
<gene>
    <name evidence="2" type="ORF">DDF67_02425</name>
</gene>
<name>A0A2T9KCW2_9CAUL</name>
<dbReference type="InterPro" id="IPR010662">
    <property type="entry name" value="RBBP9/YdeN"/>
</dbReference>
<protein>
    <submittedName>
        <fullName evidence="2">Alpha/beta hydrolase</fullName>
    </submittedName>
</protein>
<evidence type="ECO:0000313" key="3">
    <source>
        <dbReference type="Proteomes" id="UP000245073"/>
    </source>
</evidence>
<keyword evidence="3" id="KW-1185">Reference proteome</keyword>
<evidence type="ECO:0000313" key="2">
    <source>
        <dbReference type="EMBL" id="PVM93786.1"/>
    </source>
</evidence>
<proteinExistence type="predicted"/>
<dbReference type="EMBL" id="QDKQ01000014">
    <property type="protein sequence ID" value="PVM93786.1"/>
    <property type="molecule type" value="Genomic_DNA"/>
</dbReference>
<dbReference type="AlphaFoldDB" id="A0A2T9KCW2"/>
<dbReference type="SUPFAM" id="SSF53474">
    <property type="entry name" value="alpha/beta-Hydrolases"/>
    <property type="match status" value="1"/>
</dbReference>
<organism evidence="2 3">
    <name type="scientific">Caulobacter endophyticus</name>
    <dbReference type="NCBI Taxonomy" id="2172652"/>
    <lineage>
        <taxon>Bacteria</taxon>
        <taxon>Pseudomonadati</taxon>
        <taxon>Pseudomonadota</taxon>
        <taxon>Alphaproteobacteria</taxon>
        <taxon>Caulobacterales</taxon>
        <taxon>Caulobacteraceae</taxon>
        <taxon>Caulobacter</taxon>
    </lineage>
</organism>
<keyword evidence="2" id="KW-0378">Hydrolase</keyword>
<feature type="compositionally biased region" description="Pro residues" evidence="1">
    <location>
        <begin position="1"/>
        <end position="12"/>
    </location>
</feature>
<feature type="region of interest" description="Disordered" evidence="1">
    <location>
        <begin position="1"/>
        <end position="21"/>
    </location>
</feature>
<dbReference type="Gene3D" id="3.40.50.1820">
    <property type="entry name" value="alpha/beta hydrolase"/>
    <property type="match status" value="1"/>
</dbReference>
<dbReference type="OrthoDB" id="9804993at2"/>
<dbReference type="Pfam" id="PF06821">
    <property type="entry name" value="Ser_hydrolase"/>
    <property type="match status" value="1"/>
</dbReference>
<sequence>MSFASPPEPTPSRPFGAPSAPADDPPILIVPGLYNSGPDHWQSHWERALPNAERVDQVDWERPTLGDWTISLAEAVRSRPGAILVAHSLGCALVCHLAQVTGGRGVRGALLVAPADVNREGPAGRLLIGFSPIPRPRLPFPTLVVASRDDPYVAIERAEAFARGWGSRFVDLGRAGHINVDSGHGAWPRGRTLLNELIRVTANASPQP</sequence>
<evidence type="ECO:0000256" key="1">
    <source>
        <dbReference type="SAM" id="MobiDB-lite"/>
    </source>
</evidence>
<dbReference type="InterPro" id="IPR029058">
    <property type="entry name" value="AB_hydrolase_fold"/>
</dbReference>
<dbReference type="Proteomes" id="UP000245073">
    <property type="component" value="Unassembled WGS sequence"/>
</dbReference>
<reference evidence="2 3" key="1">
    <citation type="submission" date="2018-04" db="EMBL/GenBank/DDBJ databases">
        <title>The genome sequence of Caulobacter sp. 744.</title>
        <authorList>
            <person name="Gao J."/>
            <person name="Sun J."/>
        </authorList>
    </citation>
    <scope>NUCLEOTIDE SEQUENCE [LARGE SCALE GENOMIC DNA]</scope>
    <source>
        <strain evidence="2 3">774</strain>
    </source>
</reference>
<dbReference type="GO" id="GO:0016787">
    <property type="term" value="F:hydrolase activity"/>
    <property type="evidence" value="ECO:0007669"/>
    <property type="project" value="UniProtKB-KW"/>
</dbReference>
<comment type="caution">
    <text evidence="2">The sequence shown here is derived from an EMBL/GenBank/DDBJ whole genome shotgun (WGS) entry which is preliminary data.</text>
</comment>
<accession>A0A2T9KCW2</accession>